<dbReference type="EMBL" id="KZ613506">
    <property type="protein sequence ID" value="PMD16285.1"/>
    <property type="molecule type" value="Genomic_DNA"/>
</dbReference>
<proteinExistence type="predicted"/>
<evidence type="ECO:0000313" key="1">
    <source>
        <dbReference type="EMBL" id="PMD16285.1"/>
    </source>
</evidence>
<sequence length="134" mass="15218">MASSSSPTTGNISTINKPLTSAEKKGLQLPRSKTVIGKKQIVIPTRHGPLTINQGEESFILDTGSSTINIYFNIKDKCHNSPRELLPDIRHFIKETPYYNKLLKAYPNTPVRDWIDTEKKEFIIIINKLFPDYS</sequence>
<gene>
    <name evidence="1" type="ORF">NA56DRAFT_731135</name>
</gene>
<keyword evidence="2" id="KW-1185">Reference proteome</keyword>
<reference evidence="1 2" key="1">
    <citation type="submission" date="2016-05" db="EMBL/GenBank/DDBJ databases">
        <title>A degradative enzymes factory behind the ericoid mycorrhizal symbiosis.</title>
        <authorList>
            <consortium name="DOE Joint Genome Institute"/>
            <person name="Martino E."/>
            <person name="Morin E."/>
            <person name="Grelet G."/>
            <person name="Kuo A."/>
            <person name="Kohler A."/>
            <person name="Daghino S."/>
            <person name="Barry K."/>
            <person name="Choi C."/>
            <person name="Cichocki N."/>
            <person name="Clum A."/>
            <person name="Copeland A."/>
            <person name="Hainaut M."/>
            <person name="Haridas S."/>
            <person name="Labutti K."/>
            <person name="Lindquist E."/>
            <person name="Lipzen A."/>
            <person name="Khouja H.-R."/>
            <person name="Murat C."/>
            <person name="Ohm R."/>
            <person name="Olson A."/>
            <person name="Spatafora J."/>
            <person name="Veneault-Fourrey C."/>
            <person name="Henrissat B."/>
            <person name="Grigoriev I."/>
            <person name="Martin F."/>
            <person name="Perotto S."/>
        </authorList>
    </citation>
    <scope>NUCLEOTIDE SEQUENCE [LARGE SCALE GENOMIC DNA]</scope>
    <source>
        <strain evidence="1 2">UAMH 7357</strain>
    </source>
</reference>
<dbReference type="Proteomes" id="UP000235672">
    <property type="component" value="Unassembled WGS sequence"/>
</dbReference>
<protein>
    <submittedName>
        <fullName evidence="1">Uncharacterized protein</fullName>
    </submittedName>
</protein>
<name>A0A2J6PQH0_9HELO</name>
<accession>A0A2J6PQH0</accession>
<dbReference type="AlphaFoldDB" id="A0A2J6PQH0"/>
<organism evidence="1 2">
    <name type="scientific">Hyaloscypha hepaticicola</name>
    <dbReference type="NCBI Taxonomy" id="2082293"/>
    <lineage>
        <taxon>Eukaryota</taxon>
        <taxon>Fungi</taxon>
        <taxon>Dikarya</taxon>
        <taxon>Ascomycota</taxon>
        <taxon>Pezizomycotina</taxon>
        <taxon>Leotiomycetes</taxon>
        <taxon>Helotiales</taxon>
        <taxon>Hyaloscyphaceae</taxon>
        <taxon>Hyaloscypha</taxon>
    </lineage>
</organism>
<evidence type="ECO:0000313" key="2">
    <source>
        <dbReference type="Proteomes" id="UP000235672"/>
    </source>
</evidence>